<dbReference type="EMBL" id="CM010717">
    <property type="protein sequence ID" value="RZC56700.1"/>
    <property type="molecule type" value="Genomic_DNA"/>
</dbReference>
<organism evidence="1 2">
    <name type="scientific">Papaver somniferum</name>
    <name type="common">Opium poppy</name>
    <dbReference type="NCBI Taxonomy" id="3469"/>
    <lineage>
        <taxon>Eukaryota</taxon>
        <taxon>Viridiplantae</taxon>
        <taxon>Streptophyta</taxon>
        <taxon>Embryophyta</taxon>
        <taxon>Tracheophyta</taxon>
        <taxon>Spermatophyta</taxon>
        <taxon>Magnoliopsida</taxon>
        <taxon>Ranunculales</taxon>
        <taxon>Papaveraceae</taxon>
        <taxon>Papaveroideae</taxon>
        <taxon>Papaver</taxon>
    </lineage>
</organism>
<evidence type="ECO:0000313" key="1">
    <source>
        <dbReference type="EMBL" id="RZC56700.1"/>
    </source>
</evidence>
<reference evidence="1 2" key="1">
    <citation type="journal article" date="2018" name="Science">
        <title>The opium poppy genome and morphinan production.</title>
        <authorList>
            <person name="Guo L."/>
            <person name="Winzer T."/>
            <person name="Yang X."/>
            <person name="Li Y."/>
            <person name="Ning Z."/>
            <person name="He Z."/>
            <person name="Teodor R."/>
            <person name="Lu Y."/>
            <person name="Bowser T.A."/>
            <person name="Graham I.A."/>
            <person name="Ye K."/>
        </authorList>
    </citation>
    <scope>NUCLEOTIDE SEQUENCE [LARGE SCALE GENOMIC DNA]</scope>
    <source>
        <strain evidence="2">cv. HN1</strain>
        <tissue evidence="1">Leaves</tissue>
    </source>
</reference>
<sequence>MDVVKINNLNMARAQREMAEVDYEDVHGKKFELHDCYHVLEESILR</sequence>
<evidence type="ECO:0000313" key="2">
    <source>
        <dbReference type="Proteomes" id="UP000316621"/>
    </source>
</evidence>
<dbReference type="Gramene" id="RZC56700">
    <property type="protein sequence ID" value="RZC56700"/>
    <property type="gene ID" value="C5167_015551"/>
</dbReference>
<protein>
    <submittedName>
        <fullName evidence="1">Uncharacterized protein</fullName>
    </submittedName>
</protein>
<gene>
    <name evidence="1" type="ORF">C5167_015551</name>
</gene>
<proteinExistence type="predicted"/>
<accession>A0A4Y7J9H0</accession>
<dbReference type="Proteomes" id="UP000316621">
    <property type="component" value="Chromosome 3"/>
</dbReference>
<dbReference type="AlphaFoldDB" id="A0A4Y7J9H0"/>
<keyword evidence="2" id="KW-1185">Reference proteome</keyword>
<name>A0A4Y7J9H0_PAPSO</name>